<organism evidence="2 3">
    <name type="scientific">Anthostomella pinea</name>
    <dbReference type="NCBI Taxonomy" id="933095"/>
    <lineage>
        <taxon>Eukaryota</taxon>
        <taxon>Fungi</taxon>
        <taxon>Dikarya</taxon>
        <taxon>Ascomycota</taxon>
        <taxon>Pezizomycotina</taxon>
        <taxon>Sordariomycetes</taxon>
        <taxon>Xylariomycetidae</taxon>
        <taxon>Xylariales</taxon>
        <taxon>Xylariaceae</taxon>
        <taxon>Anthostomella</taxon>
    </lineage>
</organism>
<accession>A0AAI8VT10</accession>
<dbReference type="AlphaFoldDB" id="A0AAI8VT10"/>
<dbReference type="InterPro" id="IPR050231">
    <property type="entry name" value="Iron_ascorbate_oxido_reductase"/>
</dbReference>
<evidence type="ECO:0000256" key="1">
    <source>
        <dbReference type="ARBA" id="ARBA00008056"/>
    </source>
</evidence>
<protein>
    <submittedName>
        <fullName evidence="2">Uu.00g133180.m01.CDS01</fullName>
    </submittedName>
</protein>
<dbReference type="InterPro" id="IPR027443">
    <property type="entry name" value="IPNS-like_sf"/>
</dbReference>
<proteinExistence type="inferred from homology"/>
<dbReference type="FunFam" id="2.60.120.330:FF:000039">
    <property type="entry name" value="Unplaced genomic scaffold supercont1.13, whole genome shotgun sequence"/>
    <property type="match status" value="1"/>
</dbReference>
<evidence type="ECO:0000313" key="2">
    <source>
        <dbReference type="EMBL" id="CAJ2510509.1"/>
    </source>
</evidence>
<comment type="caution">
    <text evidence="2">The sequence shown here is derived from an EMBL/GenBank/DDBJ whole genome shotgun (WGS) entry which is preliminary data.</text>
</comment>
<reference evidence="2" key="1">
    <citation type="submission" date="2023-10" db="EMBL/GenBank/DDBJ databases">
        <authorList>
            <person name="Hackl T."/>
        </authorList>
    </citation>
    <scope>NUCLEOTIDE SEQUENCE</scope>
</reference>
<dbReference type="Proteomes" id="UP001295740">
    <property type="component" value="Unassembled WGS sequence"/>
</dbReference>
<dbReference type="Gene3D" id="2.60.120.330">
    <property type="entry name" value="B-lactam Antibiotic, Isopenicillin N Synthase, Chain"/>
    <property type="match status" value="1"/>
</dbReference>
<comment type="similarity">
    <text evidence="1">Belongs to the iron/ascorbate-dependent oxidoreductase family.</text>
</comment>
<dbReference type="SUPFAM" id="SSF51197">
    <property type="entry name" value="Clavaminate synthase-like"/>
    <property type="match status" value="1"/>
</dbReference>
<keyword evidence="3" id="KW-1185">Reference proteome</keyword>
<evidence type="ECO:0000313" key="3">
    <source>
        <dbReference type="Proteomes" id="UP001295740"/>
    </source>
</evidence>
<dbReference type="EMBL" id="CAUWAG010000016">
    <property type="protein sequence ID" value="CAJ2510509.1"/>
    <property type="molecule type" value="Genomic_DNA"/>
</dbReference>
<name>A0AAI8VT10_9PEZI</name>
<dbReference type="PANTHER" id="PTHR47990">
    <property type="entry name" value="2-OXOGLUTARATE (2OG) AND FE(II)-DEPENDENT OXYGENASE SUPERFAMILY PROTEIN-RELATED"/>
    <property type="match status" value="1"/>
</dbReference>
<gene>
    <name evidence="2" type="ORF">KHLLAP_LOCUS10977</name>
</gene>
<sequence>MTTPLTEESSMDLPVIDLNVFLNQPRDSEATRAECAKAARALITYGALVLHDSRVAESDNVAFLDLLEDYFAQPTTTLQKDERPELGYQIGVTLENTEKPKCAVDEPCLDVIQRLAPSERPLDITAHSPDPKCRFFWRMNDPAPYETKFPGLNAPNIIPEADGIRERWTPVMEKWGSSMKSAVSGLAEMAAVGMGLAAETFSNAGRYGPHLLAPTASDLSKYGRKDSILAGFHTDLNFLTIHGRSRYPGLHIWARNTGRKMAVKIPAGNYELLVQAGKQFEHLTGGLVKAGYHEVVVNDATLSTIERRRTENPDRPLVRISSTFFWHLSSDFDLVPIPELAEQARAIRAQQFNLGKDEGGEVVYEPMKVGEQVQSELKHIALMV</sequence>